<proteinExistence type="predicted"/>
<evidence type="ECO:0000256" key="3">
    <source>
        <dbReference type="SAM" id="SignalP"/>
    </source>
</evidence>
<evidence type="ECO:0000256" key="2">
    <source>
        <dbReference type="SAM" id="MobiDB-lite"/>
    </source>
</evidence>
<dbReference type="GO" id="GO:0009253">
    <property type="term" value="P:peptidoglycan catabolic process"/>
    <property type="evidence" value="ECO:0007669"/>
    <property type="project" value="TreeGrafter"/>
</dbReference>
<keyword evidence="3" id="KW-0732">Signal</keyword>
<dbReference type="PANTHER" id="PTHR30163:SF9">
    <property type="entry name" value="MEMBRANE-BOUND LYTIC MUREIN TRANSGLYCOSYLASE B"/>
    <property type="match status" value="1"/>
</dbReference>
<dbReference type="GO" id="GO:0008933">
    <property type="term" value="F:peptidoglycan lytic transglycosylase activity"/>
    <property type="evidence" value="ECO:0007669"/>
    <property type="project" value="TreeGrafter"/>
</dbReference>
<feature type="signal peptide" evidence="3">
    <location>
        <begin position="1"/>
        <end position="33"/>
    </location>
</feature>
<feature type="active site" evidence="1">
    <location>
        <position position="146"/>
    </location>
</feature>
<dbReference type="InterPro" id="IPR011757">
    <property type="entry name" value="Lytic_transglycosylase_MltB"/>
</dbReference>
<evidence type="ECO:0000256" key="1">
    <source>
        <dbReference type="PIRSR" id="PIRSR611757-1"/>
    </source>
</evidence>
<sequence length="402" mass="43871">MSTTARRPSLPSALYLALALLGVGTLAHHPARAQEGNPTVGVMQPFLGDPDVERFIDEMVAKHGFDAATLHRDFALTAPNKAVLKAIAPPTRVEQRSWVRYRERFVNVRRVSSGLAFMAEHARELVEAQAQYGVPKEIIAAIIGVETEYGQNPGRFKVFEALATLAFRYPPRAPFFRSELEQFLLLARENGMDDLAVKGSYAGAIGIPQFMPSSQRRYAVDFDGNGQIDLRGSSRDAIGSVAAFLAAHGWQRDEGIAIPVQIADAQAQALVDEGIRPQRTLAELTERGVILPSPQTNSGTVWDRKAALVDLVSPEAPTQYWLGFDNFFVITRYNRSSFYAMSVFQLAEALREAKVDGVPVTARVVSDGRSTGTRTVPAAAKATGWHQPASKSDSRGKRHAAG</sequence>
<feature type="region of interest" description="Disordered" evidence="2">
    <location>
        <begin position="368"/>
        <end position="402"/>
    </location>
</feature>
<dbReference type="RefSeq" id="WP_246154139.1">
    <property type="nucleotide sequence ID" value="NZ_CP022579.1"/>
</dbReference>
<feature type="chain" id="PRO_5023063384" evidence="3">
    <location>
        <begin position="34"/>
        <end position="402"/>
    </location>
</feature>
<gene>
    <name evidence="5" type="primary">mltB</name>
    <name evidence="5" type="ORF">OTERR_21620</name>
</gene>
<dbReference type="Proteomes" id="UP000323671">
    <property type="component" value="Chromosome"/>
</dbReference>
<reference evidence="5 6" key="1">
    <citation type="submission" date="2017-07" db="EMBL/GenBank/DDBJ databases">
        <title>Complete genome sequence of Oryzomicrobium terrae TPP412.</title>
        <authorList>
            <person name="Chiu L.-W."/>
            <person name="Lo K.-J."/>
            <person name="Tsai Y.-M."/>
            <person name="Lin S.-S."/>
            <person name="Kuo C.-H."/>
            <person name="Liu C.-T."/>
        </authorList>
    </citation>
    <scope>NUCLEOTIDE SEQUENCE [LARGE SCALE GENOMIC DNA]</scope>
    <source>
        <strain evidence="5 6">TPP412</strain>
    </source>
</reference>
<evidence type="ECO:0000313" key="6">
    <source>
        <dbReference type="Proteomes" id="UP000323671"/>
    </source>
</evidence>
<accession>A0A5C1EBL7</accession>
<dbReference type="CDD" id="cd13399">
    <property type="entry name" value="Slt35-like"/>
    <property type="match status" value="1"/>
</dbReference>
<dbReference type="PANTHER" id="PTHR30163">
    <property type="entry name" value="MEMBRANE-BOUND LYTIC MUREIN TRANSGLYCOSYLASE B"/>
    <property type="match status" value="1"/>
</dbReference>
<name>A0A5C1EBL7_9RHOO</name>
<dbReference type="NCBIfam" id="TIGR02282">
    <property type="entry name" value="MltB"/>
    <property type="match status" value="1"/>
</dbReference>
<evidence type="ECO:0000259" key="4">
    <source>
        <dbReference type="Pfam" id="PF13406"/>
    </source>
</evidence>
<feature type="domain" description="Transglycosylase SLT" evidence="4">
    <location>
        <begin position="50"/>
        <end position="348"/>
    </location>
</feature>
<dbReference type="InterPro" id="IPR043426">
    <property type="entry name" value="MltB-like"/>
</dbReference>
<dbReference type="Pfam" id="PF13406">
    <property type="entry name" value="SLT_2"/>
    <property type="match status" value="1"/>
</dbReference>
<evidence type="ECO:0000313" key="5">
    <source>
        <dbReference type="EMBL" id="QEL65638.1"/>
    </source>
</evidence>
<dbReference type="SUPFAM" id="SSF53955">
    <property type="entry name" value="Lysozyme-like"/>
    <property type="match status" value="1"/>
</dbReference>
<protein>
    <submittedName>
        <fullName evidence="5">Membrane-bound lytic transglycosylase</fullName>
    </submittedName>
</protein>
<dbReference type="Gene3D" id="1.10.530.10">
    <property type="match status" value="1"/>
</dbReference>
<dbReference type="Gene3D" id="1.10.8.350">
    <property type="entry name" value="Bacterial muramidase"/>
    <property type="match status" value="1"/>
</dbReference>
<dbReference type="EMBL" id="CP022579">
    <property type="protein sequence ID" value="QEL65638.1"/>
    <property type="molecule type" value="Genomic_DNA"/>
</dbReference>
<organism evidence="5 6">
    <name type="scientific">Oryzomicrobium terrae</name>
    <dbReference type="NCBI Taxonomy" id="1735038"/>
    <lineage>
        <taxon>Bacteria</taxon>
        <taxon>Pseudomonadati</taxon>
        <taxon>Pseudomonadota</taxon>
        <taxon>Betaproteobacteria</taxon>
        <taxon>Rhodocyclales</taxon>
        <taxon>Rhodocyclaceae</taxon>
        <taxon>Oryzomicrobium</taxon>
    </lineage>
</organism>
<dbReference type="InterPro" id="IPR023346">
    <property type="entry name" value="Lysozyme-like_dom_sf"/>
</dbReference>
<dbReference type="FunFam" id="1.10.8.350:FF:000001">
    <property type="entry name" value="Lytic murein transglycosylase B"/>
    <property type="match status" value="1"/>
</dbReference>
<dbReference type="KEGG" id="otr:OTERR_21620"/>
<dbReference type="InterPro" id="IPR031304">
    <property type="entry name" value="SLT_2"/>
</dbReference>
<dbReference type="AlphaFoldDB" id="A0A5C1EBL7"/>
<keyword evidence="6" id="KW-1185">Reference proteome</keyword>